<proteinExistence type="predicted"/>
<keyword evidence="3" id="KW-1185">Reference proteome</keyword>
<reference evidence="2 3" key="1">
    <citation type="submission" date="2020-05" db="EMBL/GenBank/DDBJ databases">
        <title>Genome Sequencing of Type Strains.</title>
        <authorList>
            <person name="Lemaire J.F."/>
            <person name="Inderbitzin P."/>
            <person name="Gregorio O.A."/>
            <person name="Collins S.B."/>
            <person name="Wespe N."/>
            <person name="Knight-Connoni V."/>
        </authorList>
    </citation>
    <scope>NUCLEOTIDE SEQUENCE [LARGE SCALE GENOMIC DNA]</scope>
    <source>
        <strain evidence="2 3">ATCC 19096</strain>
    </source>
</reference>
<evidence type="ECO:0000256" key="1">
    <source>
        <dbReference type="SAM" id="MobiDB-lite"/>
    </source>
</evidence>
<dbReference type="RefSeq" id="WP_175350278.1">
    <property type="nucleotide sequence ID" value="NZ_BAAAWQ010000001.1"/>
</dbReference>
<dbReference type="EMBL" id="JABMCE010000049">
    <property type="protein sequence ID" value="NUU12710.1"/>
    <property type="molecule type" value="Genomic_DNA"/>
</dbReference>
<name>A0ABX2M734_9MICO</name>
<evidence type="ECO:0000313" key="2">
    <source>
        <dbReference type="EMBL" id="NUU12710.1"/>
    </source>
</evidence>
<protein>
    <submittedName>
        <fullName evidence="2">Uncharacterized protein</fullName>
    </submittedName>
</protein>
<sequence>MSNARVLVVTPATGDAFEVTPNISDTLAFETTLRKNKAWGSISENAMRMQFFRAWSAAKREGKTTQTWDEWSSGENAVVDVTFKSADDVEAADAADHLGEDTPEGQPTSF</sequence>
<evidence type="ECO:0000313" key="3">
    <source>
        <dbReference type="Proteomes" id="UP000573001"/>
    </source>
</evidence>
<organism evidence="2 3">
    <name type="scientific">Curtobacterium pusillum</name>
    <dbReference type="NCBI Taxonomy" id="69373"/>
    <lineage>
        <taxon>Bacteria</taxon>
        <taxon>Bacillati</taxon>
        <taxon>Actinomycetota</taxon>
        <taxon>Actinomycetes</taxon>
        <taxon>Micrococcales</taxon>
        <taxon>Microbacteriaceae</taxon>
        <taxon>Curtobacterium</taxon>
    </lineage>
</organism>
<dbReference type="Proteomes" id="UP000573001">
    <property type="component" value="Unassembled WGS sequence"/>
</dbReference>
<feature type="region of interest" description="Disordered" evidence="1">
    <location>
        <begin position="90"/>
        <end position="110"/>
    </location>
</feature>
<gene>
    <name evidence="2" type="ORF">HP507_02485</name>
</gene>
<comment type="caution">
    <text evidence="2">The sequence shown here is derived from an EMBL/GenBank/DDBJ whole genome shotgun (WGS) entry which is preliminary data.</text>
</comment>
<accession>A0ABX2M734</accession>